<keyword evidence="3" id="KW-1185">Reference proteome</keyword>
<feature type="region of interest" description="Disordered" evidence="1">
    <location>
        <begin position="1"/>
        <end position="69"/>
    </location>
</feature>
<evidence type="ECO:0000313" key="2">
    <source>
        <dbReference type="EMBL" id="SJZ68638.1"/>
    </source>
</evidence>
<feature type="compositionally biased region" description="Polar residues" evidence="1">
    <location>
        <begin position="14"/>
        <end position="37"/>
    </location>
</feature>
<dbReference type="RefSeq" id="WP_078830952.1">
    <property type="nucleotide sequence ID" value="NZ_FUWH01000003.1"/>
</dbReference>
<reference evidence="2 3" key="1">
    <citation type="submission" date="2017-02" db="EMBL/GenBank/DDBJ databases">
        <authorList>
            <person name="Peterson S.W."/>
        </authorList>
    </citation>
    <scope>NUCLEOTIDE SEQUENCE [LARGE SCALE GENOMIC DNA]</scope>
    <source>
        <strain evidence="2 3">DSM 22335</strain>
    </source>
</reference>
<dbReference type="EMBL" id="FUWH01000003">
    <property type="protein sequence ID" value="SJZ68638.1"/>
    <property type="molecule type" value="Genomic_DNA"/>
</dbReference>
<evidence type="ECO:0000313" key="3">
    <source>
        <dbReference type="Proteomes" id="UP000190888"/>
    </source>
</evidence>
<accession>A0A1T4MPI5</accession>
<organism evidence="2 3">
    <name type="scientific">Sediminibacterium ginsengisoli</name>
    <dbReference type="NCBI Taxonomy" id="413434"/>
    <lineage>
        <taxon>Bacteria</taxon>
        <taxon>Pseudomonadati</taxon>
        <taxon>Bacteroidota</taxon>
        <taxon>Chitinophagia</taxon>
        <taxon>Chitinophagales</taxon>
        <taxon>Chitinophagaceae</taxon>
        <taxon>Sediminibacterium</taxon>
    </lineage>
</organism>
<evidence type="ECO:0000256" key="1">
    <source>
        <dbReference type="SAM" id="MobiDB-lite"/>
    </source>
</evidence>
<dbReference type="STRING" id="413434.SAMN04488132_103490"/>
<dbReference type="AlphaFoldDB" id="A0A1T4MPI5"/>
<dbReference type="OrthoDB" id="9977136at2"/>
<dbReference type="Proteomes" id="UP000190888">
    <property type="component" value="Unassembled WGS sequence"/>
</dbReference>
<sequence length="69" mass="7671">MKKEKDAKKDIPAHSTTQGGSNFGQGQTSLGKQQQGTEKTRGSDYDNERGWNNEALRMEDLKDAGKKED</sequence>
<feature type="compositionally biased region" description="Basic and acidic residues" evidence="1">
    <location>
        <begin position="38"/>
        <end position="69"/>
    </location>
</feature>
<protein>
    <submittedName>
        <fullName evidence="2">Uncharacterized protein</fullName>
    </submittedName>
</protein>
<proteinExistence type="predicted"/>
<feature type="compositionally biased region" description="Basic and acidic residues" evidence="1">
    <location>
        <begin position="1"/>
        <end position="12"/>
    </location>
</feature>
<name>A0A1T4MPI5_9BACT</name>
<gene>
    <name evidence="2" type="ORF">SAMN04488132_103490</name>
</gene>